<dbReference type="Gene3D" id="3.30.300.30">
    <property type="match status" value="1"/>
</dbReference>
<keyword evidence="3" id="KW-1185">Reference proteome</keyword>
<dbReference type="Pfam" id="PF14535">
    <property type="entry name" value="AMP-binding_C_2"/>
    <property type="match status" value="1"/>
</dbReference>
<dbReference type="GO" id="GO:0047475">
    <property type="term" value="F:phenylacetate-CoA ligase activity"/>
    <property type="evidence" value="ECO:0007669"/>
    <property type="project" value="UniProtKB-EC"/>
</dbReference>
<dbReference type="PANTHER" id="PTHR43845:SF1">
    <property type="entry name" value="BLR5969 PROTEIN"/>
    <property type="match status" value="1"/>
</dbReference>
<dbReference type="OrthoDB" id="580775at2"/>
<dbReference type="Gene3D" id="3.40.50.12780">
    <property type="entry name" value="N-terminal domain of ligase-like"/>
    <property type="match status" value="1"/>
</dbReference>
<keyword evidence="2" id="KW-0436">Ligase</keyword>
<dbReference type="Proteomes" id="UP000315003">
    <property type="component" value="Chromosome"/>
</dbReference>
<dbReference type="InterPro" id="IPR042099">
    <property type="entry name" value="ANL_N_sf"/>
</dbReference>
<dbReference type="AlphaFoldDB" id="A0A517SNV2"/>
<dbReference type="EC" id="6.2.1.30" evidence="2"/>
<reference evidence="2 3" key="1">
    <citation type="submission" date="2019-02" db="EMBL/GenBank/DDBJ databases">
        <title>Deep-cultivation of Planctomycetes and their phenomic and genomic characterization uncovers novel biology.</title>
        <authorList>
            <person name="Wiegand S."/>
            <person name="Jogler M."/>
            <person name="Boedeker C."/>
            <person name="Pinto D."/>
            <person name="Vollmers J."/>
            <person name="Rivas-Marin E."/>
            <person name="Kohn T."/>
            <person name="Peeters S.H."/>
            <person name="Heuer A."/>
            <person name="Rast P."/>
            <person name="Oberbeckmann S."/>
            <person name="Bunk B."/>
            <person name="Jeske O."/>
            <person name="Meyerdierks A."/>
            <person name="Storesund J.E."/>
            <person name="Kallscheuer N."/>
            <person name="Luecker S."/>
            <person name="Lage O.M."/>
            <person name="Pohl T."/>
            <person name="Merkel B.J."/>
            <person name="Hornburger P."/>
            <person name="Mueller R.-W."/>
            <person name="Bruemmer F."/>
            <person name="Labrenz M."/>
            <person name="Spormann A.M."/>
            <person name="Op den Camp H."/>
            <person name="Overmann J."/>
            <person name="Amann R."/>
            <person name="Jetten M.S.M."/>
            <person name="Mascher T."/>
            <person name="Medema M.H."/>
            <person name="Devos D.P."/>
            <person name="Kaster A.-K."/>
            <person name="Ovreas L."/>
            <person name="Rohde M."/>
            <person name="Galperin M.Y."/>
            <person name="Jogler C."/>
        </authorList>
    </citation>
    <scope>NUCLEOTIDE SEQUENCE [LARGE SCALE GENOMIC DNA]</scope>
    <source>
        <strain evidence="2 3">SV_7m_r</strain>
    </source>
</reference>
<proteinExistence type="predicted"/>
<dbReference type="PANTHER" id="PTHR43845">
    <property type="entry name" value="BLR5969 PROTEIN"/>
    <property type="match status" value="1"/>
</dbReference>
<evidence type="ECO:0000313" key="3">
    <source>
        <dbReference type="Proteomes" id="UP000315003"/>
    </source>
</evidence>
<protein>
    <submittedName>
        <fullName evidence="2">Phenylacetate-coenzyme A ligase</fullName>
        <ecNumber evidence="2">6.2.1.30</ecNumber>
    </submittedName>
</protein>
<name>A0A517SNV2_9BACT</name>
<dbReference type="SUPFAM" id="SSF56801">
    <property type="entry name" value="Acetyl-CoA synthetase-like"/>
    <property type="match status" value="1"/>
</dbReference>
<feature type="domain" description="AMP-dependent ligase C-terminal" evidence="1">
    <location>
        <begin position="346"/>
        <end position="430"/>
    </location>
</feature>
<dbReference type="EMBL" id="CP036272">
    <property type="protein sequence ID" value="QDT57805.1"/>
    <property type="molecule type" value="Genomic_DNA"/>
</dbReference>
<evidence type="ECO:0000259" key="1">
    <source>
        <dbReference type="Pfam" id="PF14535"/>
    </source>
</evidence>
<gene>
    <name evidence="2" type="primary">paaK</name>
    <name evidence="2" type="ORF">SV7mr_02900</name>
</gene>
<accession>A0A517SNV2</accession>
<organism evidence="2 3">
    <name type="scientific">Stieleria bergensis</name>
    <dbReference type="NCBI Taxonomy" id="2528025"/>
    <lineage>
        <taxon>Bacteria</taxon>
        <taxon>Pseudomonadati</taxon>
        <taxon>Planctomycetota</taxon>
        <taxon>Planctomycetia</taxon>
        <taxon>Pirellulales</taxon>
        <taxon>Pirellulaceae</taxon>
        <taxon>Stieleria</taxon>
    </lineage>
</organism>
<evidence type="ECO:0000313" key="2">
    <source>
        <dbReference type="EMBL" id="QDT57805.1"/>
    </source>
</evidence>
<dbReference type="InterPro" id="IPR045851">
    <property type="entry name" value="AMP-bd_C_sf"/>
</dbReference>
<sequence>MVLDSQRNDSEQIKTQWNLSRERLQRHQLERLNNLLTHVADHPFYRERHSEVRLPLTSLDQLAQIPLLTKQDLIPNTRGQPGKIFSEERGQYTRYHQTSGTSGHPMPVFDTKQDWGWWLNCWQHVLTAAEVTDQDTAMMAFSFGPFIGFWTACDAFIQAGAMVVPGGGMSSETRLQMIVEQDCTLVCCTPTYALHLLETAGRLGMDLASSPVTRLIVAGEPGGSVSEIRERISNGWGARVIDHVGASELGAWGFGDKAGSGIHVIETEFIAECLCFDDGCPQGRPAREGEPSELILTGLGRFGGPAIRYRTGDMINPQLEHDQECRFLFLEGGVLGRADNMVVVRGVNIFPSSLEAIVRQLDATTEFRVFIDKQGEMDSLHVEAELSPDRCDALSRLFQSRLAMRIDVQSVTEGSLPRFQAKSKRWIDRRANSK</sequence>
<dbReference type="InterPro" id="IPR028154">
    <property type="entry name" value="AMP-dep_Lig_C"/>
</dbReference>